<proteinExistence type="predicted"/>
<evidence type="ECO:0000313" key="1">
    <source>
        <dbReference type="EMBL" id="CAP00670.1"/>
    </source>
</evidence>
<dbReference type="HOGENOM" id="CLU_157026_0_0_6"/>
<dbReference type="AlphaFoldDB" id="B0VKG7"/>
<protein>
    <submittedName>
        <fullName evidence="1">Uncharacterized protein</fullName>
    </submittedName>
</protein>
<reference evidence="1 2" key="1">
    <citation type="journal article" date="2008" name="PLoS ONE">
        <title>Comparative analysis of Acinetobacters: three genomes for three lifestyles.</title>
        <authorList>
            <person name="Vallenet D."/>
            <person name="Nordmann P."/>
            <person name="Barbe V."/>
            <person name="Poirel L."/>
            <person name="Mangenot S."/>
            <person name="Bataille E."/>
            <person name="Dossat C."/>
            <person name="Gas S."/>
            <person name="Kreimeyer A."/>
            <person name="Lenoble P."/>
            <person name="Oztas S."/>
            <person name="Poulain J."/>
            <person name="Segurens B."/>
            <person name="Robert C."/>
            <person name="Abergel C."/>
            <person name="Claverie J.M."/>
            <person name="Raoult D."/>
            <person name="Medigue C."/>
            <person name="Weissenbach J."/>
            <person name="Cruveiller S."/>
        </authorList>
    </citation>
    <scope>NUCLEOTIDE SEQUENCE [LARGE SCALE GENOMIC DNA]</scope>
    <source>
        <strain evidence="1 2">SDF</strain>
    </source>
</reference>
<accession>B0VKG7</accession>
<organism evidence="1 2">
    <name type="scientific">Acinetobacter baumannii (strain SDF)</name>
    <dbReference type="NCBI Taxonomy" id="509170"/>
    <lineage>
        <taxon>Bacteria</taxon>
        <taxon>Pseudomonadati</taxon>
        <taxon>Pseudomonadota</taxon>
        <taxon>Gammaproteobacteria</taxon>
        <taxon>Moraxellales</taxon>
        <taxon>Moraxellaceae</taxon>
        <taxon>Acinetobacter</taxon>
        <taxon>Acinetobacter calcoaceticus/baumannii complex</taxon>
    </lineage>
</organism>
<evidence type="ECO:0000313" key="2">
    <source>
        <dbReference type="Proteomes" id="UP000001741"/>
    </source>
</evidence>
<dbReference type="KEGG" id="abm:ABSDF1324"/>
<dbReference type="Proteomes" id="UP000001741">
    <property type="component" value="Chromosome"/>
</dbReference>
<sequence length="133" mass="15431">MTYFMTKSAVKRKNSDIKKPLHAQTGVVYRHSVEVNQMNTNNLSNQQQIIQSWFEPALHTLKALIKKCEENLERIKGDTKNAAVRREEFKEALARQHCITYNHAEEIIRSLSRVDRIRFLGSTYIQIKEGGEA</sequence>
<dbReference type="EMBL" id="CU468230">
    <property type="protein sequence ID" value="CAP00670.1"/>
    <property type="molecule type" value="Genomic_DNA"/>
</dbReference>
<dbReference type="BioCyc" id="ABAU509170:GCL9-1072-MONOMER"/>
<gene>
    <name evidence="1" type="ordered locus">ABSDF1324</name>
</gene>
<name>B0VKG7_ACIBS</name>